<name>A0A942UNM1_9BACI</name>
<keyword evidence="1" id="KW-0812">Transmembrane</keyword>
<keyword evidence="2" id="KW-0732">Signal</keyword>
<dbReference type="AlphaFoldDB" id="A0A942UNM1"/>
<accession>A0A942UNM1</accession>
<keyword evidence="4" id="KW-1185">Reference proteome</keyword>
<keyword evidence="1" id="KW-0472">Membrane</keyword>
<dbReference type="RefSeq" id="WP_213097153.1">
    <property type="nucleotide sequence ID" value="NZ_JAGYPH010000001.1"/>
</dbReference>
<evidence type="ECO:0000313" key="4">
    <source>
        <dbReference type="Proteomes" id="UP000676456"/>
    </source>
</evidence>
<sequence length="261" mass="30055">MKYKPIILLWLCILFISSSVYAKSQSAMGELDQLADEALQFTRAGRYEDAKGLLERFGVLFSKTRIADQPLTMDELRIVTAAHHDALKAITNVSLNQEDRIRRVTAFRLATDAVTSKYQPLWSDMEKPVMNAFQQVKNAALEGDADLYNLQLNEFLATYSVIQPSIKIDIPVDKVQKLDSKITYLDRYRSRVSEQNWMKELESFEADLKSLFAEINKDDLDPSIWWVIIMTGSIIVTTLSYVSWRKYKGQKLQKKTRDPID</sequence>
<protein>
    <submittedName>
        <fullName evidence="3">Sporulation protein YpjB</fullName>
    </submittedName>
</protein>
<evidence type="ECO:0000313" key="3">
    <source>
        <dbReference type="EMBL" id="MBS4222191.1"/>
    </source>
</evidence>
<dbReference type="Pfam" id="PF09577">
    <property type="entry name" value="Spore_YpjB"/>
    <property type="match status" value="1"/>
</dbReference>
<organism evidence="3 4">
    <name type="scientific">Lederbergia citrea</name>
    <dbReference type="NCBI Taxonomy" id="2833581"/>
    <lineage>
        <taxon>Bacteria</taxon>
        <taxon>Bacillati</taxon>
        <taxon>Bacillota</taxon>
        <taxon>Bacilli</taxon>
        <taxon>Bacillales</taxon>
        <taxon>Bacillaceae</taxon>
        <taxon>Lederbergia</taxon>
    </lineage>
</organism>
<keyword evidence="1" id="KW-1133">Transmembrane helix</keyword>
<dbReference type="EMBL" id="JAGYPN010000001">
    <property type="protein sequence ID" value="MBS4222191.1"/>
    <property type="molecule type" value="Genomic_DNA"/>
</dbReference>
<evidence type="ECO:0000256" key="1">
    <source>
        <dbReference type="SAM" id="Phobius"/>
    </source>
</evidence>
<comment type="caution">
    <text evidence="3">The sequence shown here is derived from an EMBL/GenBank/DDBJ whole genome shotgun (WGS) entry which is preliminary data.</text>
</comment>
<reference evidence="3 4" key="1">
    <citation type="submission" date="2021-05" db="EMBL/GenBank/DDBJ databases">
        <title>Novel Bacillus species.</title>
        <authorList>
            <person name="Liu G."/>
        </authorList>
    </citation>
    <scope>NUCLEOTIDE SEQUENCE [LARGE SCALE GENOMIC DNA]</scope>
    <source>
        <strain evidence="3 4">FJAT-49682</strain>
    </source>
</reference>
<evidence type="ECO:0000256" key="2">
    <source>
        <dbReference type="SAM" id="SignalP"/>
    </source>
</evidence>
<dbReference type="Proteomes" id="UP000676456">
    <property type="component" value="Unassembled WGS sequence"/>
</dbReference>
<proteinExistence type="predicted"/>
<feature type="signal peptide" evidence="2">
    <location>
        <begin position="1"/>
        <end position="22"/>
    </location>
</feature>
<feature type="chain" id="PRO_5038003808" evidence="2">
    <location>
        <begin position="23"/>
        <end position="261"/>
    </location>
</feature>
<dbReference type="NCBIfam" id="TIGR02878">
    <property type="entry name" value="spore_ypjB"/>
    <property type="match status" value="1"/>
</dbReference>
<feature type="transmembrane region" description="Helical" evidence="1">
    <location>
        <begin position="224"/>
        <end position="244"/>
    </location>
</feature>
<gene>
    <name evidence="3" type="primary">ypjB</name>
    <name evidence="3" type="ORF">KHA91_05400</name>
</gene>
<dbReference type="InterPro" id="IPR014231">
    <property type="entry name" value="Spore_YpjB"/>
</dbReference>